<evidence type="ECO:0000256" key="2">
    <source>
        <dbReference type="SAM" id="Phobius"/>
    </source>
</evidence>
<organism evidence="3 4">
    <name type="scientific">Candidatus Gottesmanbacteria bacterium RBG_16_52_11</name>
    <dbReference type="NCBI Taxonomy" id="1798374"/>
    <lineage>
        <taxon>Bacteria</taxon>
        <taxon>Candidatus Gottesmaniibacteriota</taxon>
    </lineage>
</organism>
<evidence type="ECO:0000313" key="3">
    <source>
        <dbReference type="EMBL" id="OGG04119.1"/>
    </source>
</evidence>
<feature type="compositionally biased region" description="Polar residues" evidence="1">
    <location>
        <begin position="64"/>
        <end position="87"/>
    </location>
</feature>
<keyword evidence="2" id="KW-0472">Membrane</keyword>
<dbReference type="Proteomes" id="UP000178448">
    <property type="component" value="Unassembled WGS sequence"/>
</dbReference>
<feature type="region of interest" description="Disordered" evidence="1">
    <location>
        <begin position="50"/>
        <end position="90"/>
    </location>
</feature>
<dbReference type="AlphaFoldDB" id="A0A1F5YVC1"/>
<keyword evidence="2" id="KW-0812">Transmembrane</keyword>
<gene>
    <name evidence="3" type="ORF">A2Z33_03070</name>
</gene>
<accession>A0A1F5YVC1</accession>
<proteinExistence type="predicted"/>
<dbReference type="STRING" id="1798374.A2Z33_03070"/>
<evidence type="ECO:0000256" key="1">
    <source>
        <dbReference type="SAM" id="MobiDB-lite"/>
    </source>
</evidence>
<reference evidence="3 4" key="1">
    <citation type="journal article" date="2016" name="Nat. Commun.">
        <title>Thousands of microbial genomes shed light on interconnected biogeochemical processes in an aquifer system.</title>
        <authorList>
            <person name="Anantharaman K."/>
            <person name="Brown C.T."/>
            <person name="Hug L.A."/>
            <person name="Sharon I."/>
            <person name="Castelle C.J."/>
            <person name="Probst A.J."/>
            <person name="Thomas B.C."/>
            <person name="Singh A."/>
            <person name="Wilkins M.J."/>
            <person name="Karaoz U."/>
            <person name="Brodie E.L."/>
            <person name="Williams K.H."/>
            <person name="Hubbard S.S."/>
            <person name="Banfield J.F."/>
        </authorList>
    </citation>
    <scope>NUCLEOTIDE SEQUENCE [LARGE SCALE GENOMIC DNA]</scope>
</reference>
<evidence type="ECO:0000313" key="4">
    <source>
        <dbReference type="Proteomes" id="UP000178448"/>
    </source>
</evidence>
<sequence>MGTEETPRISTESLYGITDEPGHSEIADGENLSGSEISGAQRIESEMIIPEVTGEASHQPVTAGGQSDQMTDTEVQDHSAPQIQSAGSIPVAAGRSQTDYAQGTTRLVWRILLFAVLFGIGVVLSTVIKGYFTAVSTP</sequence>
<name>A0A1F5YVC1_9BACT</name>
<feature type="transmembrane region" description="Helical" evidence="2">
    <location>
        <begin position="111"/>
        <end position="132"/>
    </location>
</feature>
<dbReference type="EMBL" id="MFJD01000004">
    <property type="protein sequence ID" value="OGG04119.1"/>
    <property type="molecule type" value="Genomic_DNA"/>
</dbReference>
<comment type="caution">
    <text evidence="3">The sequence shown here is derived from an EMBL/GenBank/DDBJ whole genome shotgun (WGS) entry which is preliminary data.</text>
</comment>
<protein>
    <submittedName>
        <fullName evidence="3">Uncharacterized protein</fullName>
    </submittedName>
</protein>
<keyword evidence="2" id="KW-1133">Transmembrane helix</keyword>
<feature type="region of interest" description="Disordered" evidence="1">
    <location>
        <begin position="1"/>
        <end position="34"/>
    </location>
</feature>